<evidence type="ECO:0000256" key="4">
    <source>
        <dbReference type="PROSITE-ProRule" id="PRU00335"/>
    </source>
</evidence>
<keyword evidence="3" id="KW-0804">Transcription</keyword>
<dbReference type="Gene3D" id="1.10.357.10">
    <property type="entry name" value="Tetracycline Repressor, domain 2"/>
    <property type="match status" value="1"/>
</dbReference>
<dbReference type="PANTHER" id="PTHR47506">
    <property type="entry name" value="TRANSCRIPTIONAL REGULATORY PROTEIN"/>
    <property type="match status" value="1"/>
</dbReference>
<evidence type="ECO:0000259" key="5">
    <source>
        <dbReference type="PROSITE" id="PS50977"/>
    </source>
</evidence>
<keyword evidence="2 4" id="KW-0238">DNA-binding</keyword>
<dbReference type="InterPro" id="IPR023772">
    <property type="entry name" value="DNA-bd_HTH_TetR-type_CS"/>
</dbReference>
<dbReference type="PROSITE" id="PS01081">
    <property type="entry name" value="HTH_TETR_1"/>
    <property type="match status" value="1"/>
</dbReference>
<reference evidence="6 7" key="1">
    <citation type="submission" date="2023-09" db="EMBL/GenBank/DDBJ databases">
        <authorList>
            <person name="Zhai L."/>
        </authorList>
    </citation>
    <scope>NUCLEOTIDE SEQUENCE [LARGE SCALE GENOMIC DNA]</scope>
    <source>
        <strain evidence="6 7">5 N-1</strain>
    </source>
</reference>
<evidence type="ECO:0000313" key="6">
    <source>
        <dbReference type="EMBL" id="MDR5586377.1"/>
    </source>
</evidence>
<evidence type="ECO:0000313" key="7">
    <source>
        <dbReference type="Proteomes" id="UP001256646"/>
    </source>
</evidence>
<organism evidence="6 7">
    <name type="scientific">Clostridium aquiflavi</name>
    <dbReference type="NCBI Taxonomy" id="3073603"/>
    <lineage>
        <taxon>Bacteria</taxon>
        <taxon>Bacillati</taxon>
        <taxon>Bacillota</taxon>
        <taxon>Clostridia</taxon>
        <taxon>Eubacteriales</taxon>
        <taxon>Clostridiaceae</taxon>
        <taxon>Clostridium</taxon>
    </lineage>
</organism>
<dbReference type="RefSeq" id="WP_252215542.1">
    <property type="nucleotide sequence ID" value="NZ_JAVJAN010000005.1"/>
</dbReference>
<dbReference type="Pfam" id="PF00440">
    <property type="entry name" value="TetR_N"/>
    <property type="match status" value="1"/>
</dbReference>
<feature type="domain" description="HTH tetR-type" evidence="5">
    <location>
        <begin position="11"/>
        <end position="71"/>
    </location>
</feature>
<dbReference type="SUPFAM" id="SSF46689">
    <property type="entry name" value="Homeodomain-like"/>
    <property type="match status" value="1"/>
</dbReference>
<sequence length="193" mass="23176">MPLIFDEETKKHLRKQMLENGFQLIKLYGLKRTTVEDITKKSGVAKGTFYNFFKNKEDFVYEIIIFKRDKAKEEFQNLLDESKQLNRAQLKKYLEILVFGDYNLFVYLNDAEIAMLKARWPQEYLINEKNDENTSLWILKHINNISENCNWKVFSNYIKSIAIIQVNKEQLHKDAYKETLEHFINNILDYVFI</sequence>
<evidence type="ECO:0000256" key="3">
    <source>
        <dbReference type="ARBA" id="ARBA00023163"/>
    </source>
</evidence>
<dbReference type="InterPro" id="IPR009057">
    <property type="entry name" value="Homeodomain-like_sf"/>
</dbReference>
<protein>
    <submittedName>
        <fullName evidence="6">TetR/AcrR family transcriptional regulator</fullName>
    </submittedName>
</protein>
<gene>
    <name evidence="6" type="ORF">RGC78_02745</name>
</gene>
<dbReference type="Proteomes" id="UP001256646">
    <property type="component" value="Unassembled WGS sequence"/>
</dbReference>
<evidence type="ECO:0000256" key="1">
    <source>
        <dbReference type="ARBA" id="ARBA00023015"/>
    </source>
</evidence>
<dbReference type="InterPro" id="IPR001647">
    <property type="entry name" value="HTH_TetR"/>
</dbReference>
<dbReference type="PANTHER" id="PTHR47506:SF3">
    <property type="entry name" value="HTH-TYPE TRANSCRIPTIONAL REGULATOR LMRA"/>
    <property type="match status" value="1"/>
</dbReference>
<evidence type="ECO:0000256" key="2">
    <source>
        <dbReference type="ARBA" id="ARBA00023125"/>
    </source>
</evidence>
<accession>A0ABU1EDD4</accession>
<comment type="caution">
    <text evidence="6">The sequence shown here is derived from an EMBL/GenBank/DDBJ whole genome shotgun (WGS) entry which is preliminary data.</text>
</comment>
<proteinExistence type="predicted"/>
<name>A0ABU1EDD4_9CLOT</name>
<keyword evidence="1" id="KW-0805">Transcription regulation</keyword>
<dbReference type="EMBL" id="JAVJAN010000005">
    <property type="protein sequence ID" value="MDR5586377.1"/>
    <property type="molecule type" value="Genomic_DNA"/>
</dbReference>
<feature type="DNA-binding region" description="H-T-H motif" evidence="4">
    <location>
        <begin position="34"/>
        <end position="53"/>
    </location>
</feature>
<dbReference type="PROSITE" id="PS50977">
    <property type="entry name" value="HTH_TETR_2"/>
    <property type="match status" value="1"/>
</dbReference>
<keyword evidence="7" id="KW-1185">Reference proteome</keyword>